<dbReference type="GO" id="GO:0019748">
    <property type="term" value="P:secondary metabolic process"/>
    <property type="evidence" value="ECO:0007669"/>
    <property type="project" value="TreeGrafter"/>
</dbReference>
<dbReference type="PANTHER" id="PTHR21240:SF28">
    <property type="entry name" value="ISO-OROTATE DECARBOXYLASE (EUROFUNG)"/>
    <property type="match status" value="1"/>
</dbReference>
<dbReference type="Pfam" id="PF04909">
    <property type="entry name" value="Amidohydro_2"/>
    <property type="match status" value="1"/>
</dbReference>
<organism evidence="4 5">
    <name type="scientific">Streptomyces noursei</name>
    <name type="common">Streptomyces albulus</name>
    <dbReference type="NCBI Taxonomy" id="1971"/>
    <lineage>
        <taxon>Bacteria</taxon>
        <taxon>Bacillati</taxon>
        <taxon>Actinomycetota</taxon>
        <taxon>Actinomycetes</taxon>
        <taxon>Kitasatosporales</taxon>
        <taxon>Streptomycetaceae</taxon>
        <taxon>Streptomyces</taxon>
    </lineage>
</organism>
<keyword evidence="4" id="KW-0378">Hydrolase</keyword>
<proteinExistence type="predicted"/>
<dbReference type="Gene3D" id="3.20.20.140">
    <property type="entry name" value="Metal-dependent hydrolases"/>
    <property type="match status" value="1"/>
</dbReference>
<accession>A0A401QST8</accession>
<dbReference type="InterPro" id="IPR032465">
    <property type="entry name" value="ACMSD"/>
</dbReference>
<name>A0A401QST8_STRNR</name>
<gene>
    <name evidence="4" type="ORF">SALB_01127</name>
</gene>
<dbReference type="GO" id="GO:0005737">
    <property type="term" value="C:cytoplasm"/>
    <property type="evidence" value="ECO:0007669"/>
    <property type="project" value="TreeGrafter"/>
</dbReference>
<feature type="region of interest" description="Disordered" evidence="2">
    <location>
        <begin position="315"/>
        <end position="335"/>
    </location>
</feature>
<evidence type="ECO:0000259" key="3">
    <source>
        <dbReference type="Pfam" id="PF04909"/>
    </source>
</evidence>
<evidence type="ECO:0000313" key="4">
    <source>
        <dbReference type="EMBL" id="GCB88457.1"/>
    </source>
</evidence>
<comment type="caution">
    <text evidence="4">The sequence shown here is derived from an EMBL/GenBank/DDBJ whole genome shotgun (WGS) entry which is preliminary data.</text>
</comment>
<dbReference type="GO" id="GO:0016831">
    <property type="term" value="F:carboxy-lyase activity"/>
    <property type="evidence" value="ECO:0007669"/>
    <property type="project" value="InterPro"/>
</dbReference>
<sequence>MNFPARIDVHQHIVPPVWADALAARGLDSGGWAVPAWSANSALAMMDQQGIATGVLSVTAPGVHLDGEGDADARDLARAVNEYTAELAKDRPDRFGHFASVPLPDVDAAVAEAVHALDVLAADGVVLMSNAHGRYLGDPDFETLWAELDRRHANVFVHPAQPPMPLLPGTPAPLADFVFDTTRTALNLVLNGVMNRYPNVRVILSHGGGFLPYAAYRFSGLAPLAVDPDRDSDAVLRDLKRFYFDTALSASPSALPALLAFAEPGHVLYGSDWPFAPQEAGTYYNTYLETYPDYAPGQADAINRTNAEALFPRLAGRTGTANAPAGDGHTAPPGR</sequence>
<feature type="domain" description="Amidohydrolase-related" evidence="3">
    <location>
        <begin position="7"/>
        <end position="312"/>
    </location>
</feature>
<dbReference type="InterPro" id="IPR006680">
    <property type="entry name" value="Amidohydro-rel"/>
</dbReference>
<dbReference type="GO" id="GO:0016787">
    <property type="term" value="F:hydrolase activity"/>
    <property type="evidence" value="ECO:0007669"/>
    <property type="project" value="UniProtKB-KW"/>
</dbReference>
<dbReference type="PANTHER" id="PTHR21240">
    <property type="entry name" value="2-AMINO-3-CARBOXYLMUCONATE-6-SEMIALDEHYDE DECARBOXYLASE"/>
    <property type="match status" value="1"/>
</dbReference>
<evidence type="ECO:0000256" key="2">
    <source>
        <dbReference type="SAM" id="MobiDB-lite"/>
    </source>
</evidence>
<dbReference type="AlphaFoldDB" id="A0A401QST8"/>
<protein>
    <submittedName>
        <fullName evidence="4">Amidohydrolase</fullName>
    </submittedName>
</protein>
<dbReference type="EMBL" id="BHXC01000006">
    <property type="protein sequence ID" value="GCB88457.1"/>
    <property type="molecule type" value="Genomic_DNA"/>
</dbReference>
<dbReference type="SUPFAM" id="SSF51556">
    <property type="entry name" value="Metallo-dependent hydrolases"/>
    <property type="match status" value="1"/>
</dbReference>
<dbReference type="InterPro" id="IPR032466">
    <property type="entry name" value="Metal_Hydrolase"/>
</dbReference>
<dbReference type="Proteomes" id="UP000288351">
    <property type="component" value="Unassembled WGS sequence"/>
</dbReference>
<dbReference type="RefSeq" id="WP_020930593.1">
    <property type="nucleotide sequence ID" value="NZ_BHXC01000006.1"/>
</dbReference>
<reference evidence="4 5" key="1">
    <citation type="journal article" date="2019" name="Microbiol. Resour. Announc.">
        <title>Draft Genome Sequence of the Most Traditional epsilon-Poly-l-Lysine Producer, Streptomyces albulus NBRC14147.</title>
        <authorList>
            <person name="Yamanaka K."/>
            <person name="Hamano Y."/>
        </authorList>
    </citation>
    <scope>NUCLEOTIDE SEQUENCE [LARGE SCALE GENOMIC DNA]</scope>
    <source>
        <strain evidence="4 5">NBRC 14147</strain>
    </source>
</reference>
<evidence type="ECO:0000256" key="1">
    <source>
        <dbReference type="ARBA" id="ARBA00023239"/>
    </source>
</evidence>
<keyword evidence="1" id="KW-0456">Lyase</keyword>
<evidence type="ECO:0000313" key="5">
    <source>
        <dbReference type="Proteomes" id="UP000288351"/>
    </source>
</evidence>